<protein>
    <submittedName>
        <fullName evidence="2">Alpha-amylase</fullName>
    </submittedName>
</protein>
<dbReference type="SUPFAM" id="SSF51445">
    <property type="entry name" value="(Trans)glycosidases"/>
    <property type="match status" value="1"/>
</dbReference>
<dbReference type="KEGG" id="metu:GNH96_00150"/>
<dbReference type="InterPro" id="IPR017853">
    <property type="entry name" value="GH"/>
</dbReference>
<dbReference type="EMBL" id="CP046565">
    <property type="protein sequence ID" value="QJD28533.1"/>
    <property type="molecule type" value="Genomic_DNA"/>
</dbReference>
<reference evidence="3" key="1">
    <citation type="submission" date="2019-12" db="EMBL/GenBank/DDBJ databases">
        <authorList>
            <person name="Awala S.I."/>
            <person name="Rhee S.K."/>
        </authorList>
    </citation>
    <scope>NUCLEOTIDE SEQUENCE [LARGE SCALE GENOMIC DNA]</scope>
    <source>
        <strain evidence="3">IM1</strain>
    </source>
</reference>
<organism evidence="2 3">
    <name type="scientific">Methylococcus geothermalis</name>
    <dbReference type="NCBI Taxonomy" id="2681310"/>
    <lineage>
        <taxon>Bacteria</taxon>
        <taxon>Pseudomonadati</taxon>
        <taxon>Pseudomonadota</taxon>
        <taxon>Gammaproteobacteria</taxon>
        <taxon>Methylococcales</taxon>
        <taxon>Methylococcaceae</taxon>
        <taxon>Methylococcus</taxon>
    </lineage>
</organism>
<evidence type="ECO:0000313" key="3">
    <source>
        <dbReference type="Proteomes" id="UP000503004"/>
    </source>
</evidence>
<dbReference type="AlphaFoldDB" id="A0A858Q3Z1"/>
<dbReference type="PANTHER" id="PTHR47786:SF2">
    <property type="entry name" value="GLYCOSYL HYDROLASE FAMILY 13 CATALYTIC DOMAIN-CONTAINING PROTEIN"/>
    <property type="match status" value="1"/>
</dbReference>
<dbReference type="PANTHER" id="PTHR47786">
    <property type="entry name" value="ALPHA-1,4-GLUCAN:MALTOSE-1-PHOSPHATE MALTOSYLTRANSFERASE"/>
    <property type="match status" value="1"/>
</dbReference>
<gene>
    <name evidence="2" type="ORF">GNH96_00150</name>
</gene>
<evidence type="ECO:0000313" key="2">
    <source>
        <dbReference type="EMBL" id="QJD28533.1"/>
    </source>
</evidence>
<dbReference type="Pfam" id="PF14701">
    <property type="entry name" value="hDGE_amylase"/>
    <property type="match status" value="1"/>
</dbReference>
<feature type="domain" description="Glycosyl hydrolase family 13 catalytic" evidence="1">
    <location>
        <begin position="5"/>
        <end position="324"/>
    </location>
</feature>
<sequence>MRIYNLFPRLAGRFAQWTPHLERAAAMGFDWIFVNPIQQAGRSGSLYSIKDYFRINPAFVDGSAVAEDQVRAMIRTANGLGMKVMVDLVINHCAYDSALLRSHPEWFVRENGNIVHPSCDQDGHRVVWEDLAQFDFRPTTDREALVRYCLEIVRFLCRLGFSGFRCDAAYQLPPEIWQRLIREIKREWPETVFVAETLGCSPDQTRRTAQAGFDAIFNSSKWWDFTSPWLLEQYQLTREVSPSIGFPESHDTPRLMEEAQGNVDALKQRYLFAALFSGGVMMPIGYEFGFRRPLHVVDTRPDDWESPACDLTGFIRTVNEVKARCPLFQEDSITQLLPHPNPAILLMWKAGRRQGEEALLVLNKDPWNRQYFRADDLYQYVQGRAPLRDLSPEWRLDYVPVPFEFELGPGMGRVMVTDMGN</sequence>
<name>A0A858Q3Z1_9GAMM</name>
<accession>A0A858Q3Z1</accession>
<dbReference type="GO" id="GO:0005975">
    <property type="term" value="P:carbohydrate metabolic process"/>
    <property type="evidence" value="ECO:0007669"/>
    <property type="project" value="InterPro"/>
</dbReference>
<evidence type="ECO:0000259" key="1">
    <source>
        <dbReference type="SMART" id="SM00642"/>
    </source>
</evidence>
<dbReference type="SMART" id="SM00642">
    <property type="entry name" value="Aamy"/>
    <property type="match status" value="1"/>
</dbReference>
<dbReference type="InterPro" id="IPR006047">
    <property type="entry name" value="GH13_cat_dom"/>
</dbReference>
<keyword evidence="3" id="KW-1185">Reference proteome</keyword>
<dbReference type="Gene3D" id="3.20.20.80">
    <property type="entry name" value="Glycosidases"/>
    <property type="match status" value="1"/>
</dbReference>
<dbReference type="Proteomes" id="UP000503004">
    <property type="component" value="Chromosome"/>
</dbReference>
<dbReference type="RefSeq" id="WP_169601181.1">
    <property type="nucleotide sequence ID" value="NZ_CP046565.1"/>
</dbReference>
<proteinExistence type="predicted"/>
<dbReference type="InterPro" id="IPR032792">
    <property type="entry name" value="AGL_glucanoTrfase"/>
</dbReference>